<gene>
    <name evidence="1" type="ORF">GSPATT00039363001</name>
</gene>
<protein>
    <submittedName>
        <fullName evidence="1">Uncharacterized protein</fullName>
    </submittedName>
</protein>
<dbReference type="KEGG" id="ptm:GSPATT00039363001"/>
<keyword evidence="2" id="KW-1185">Reference proteome</keyword>
<evidence type="ECO:0000313" key="1">
    <source>
        <dbReference type="EMBL" id="CAK79913.1"/>
    </source>
</evidence>
<dbReference type="RefSeq" id="XP_001447310.1">
    <property type="nucleotide sequence ID" value="XM_001447273.1"/>
</dbReference>
<accession>A0DA46</accession>
<dbReference type="GeneID" id="5033098"/>
<dbReference type="Proteomes" id="UP000000600">
    <property type="component" value="Unassembled WGS sequence"/>
</dbReference>
<dbReference type="HOGENOM" id="CLU_2077636_0_0_1"/>
<proteinExistence type="predicted"/>
<organism evidence="1 2">
    <name type="scientific">Paramecium tetraurelia</name>
    <dbReference type="NCBI Taxonomy" id="5888"/>
    <lineage>
        <taxon>Eukaryota</taxon>
        <taxon>Sar</taxon>
        <taxon>Alveolata</taxon>
        <taxon>Ciliophora</taxon>
        <taxon>Intramacronucleata</taxon>
        <taxon>Oligohymenophorea</taxon>
        <taxon>Peniculida</taxon>
        <taxon>Parameciidae</taxon>
        <taxon>Paramecium</taxon>
    </lineage>
</organism>
<sequence length="118" mass="13803">MTIFFTQNIFIFASFCYGRIQIEKLTQPKQVHDIEAADLQMDSYKLCQEQQYLSKSIPKHLRIYSVSIPDTFDKSSQIFSFVDYELVALLQYNFLLFAIQLATNLEAKLEMNVQLLAF</sequence>
<reference evidence="1 2" key="1">
    <citation type="journal article" date="2006" name="Nature">
        <title>Global trends of whole-genome duplications revealed by the ciliate Paramecium tetraurelia.</title>
        <authorList>
            <consortium name="Genoscope"/>
            <person name="Aury J.-M."/>
            <person name="Jaillon O."/>
            <person name="Duret L."/>
            <person name="Noel B."/>
            <person name="Jubin C."/>
            <person name="Porcel B.M."/>
            <person name="Segurens B."/>
            <person name="Daubin V."/>
            <person name="Anthouard V."/>
            <person name="Aiach N."/>
            <person name="Arnaiz O."/>
            <person name="Billaut A."/>
            <person name="Beisson J."/>
            <person name="Blanc I."/>
            <person name="Bouhouche K."/>
            <person name="Camara F."/>
            <person name="Duharcourt S."/>
            <person name="Guigo R."/>
            <person name="Gogendeau D."/>
            <person name="Katinka M."/>
            <person name="Keller A.-M."/>
            <person name="Kissmehl R."/>
            <person name="Klotz C."/>
            <person name="Koll F."/>
            <person name="Le Moue A."/>
            <person name="Lepere C."/>
            <person name="Malinsky S."/>
            <person name="Nowacki M."/>
            <person name="Nowak J.K."/>
            <person name="Plattner H."/>
            <person name="Poulain J."/>
            <person name="Ruiz F."/>
            <person name="Serrano V."/>
            <person name="Zagulski M."/>
            <person name="Dessen P."/>
            <person name="Betermier M."/>
            <person name="Weissenbach J."/>
            <person name="Scarpelli C."/>
            <person name="Schachter V."/>
            <person name="Sperling L."/>
            <person name="Meyer E."/>
            <person name="Cohen J."/>
            <person name="Wincker P."/>
        </authorList>
    </citation>
    <scope>NUCLEOTIDE SEQUENCE [LARGE SCALE GENOMIC DNA]</scope>
    <source>
        <strain evidence="1 2">Stock d4-2</strain>
    </source>
</reference>
<name>A0DA46_PARTE</name>
<dbReference type="InParanoid" id="A0DA46"/>
<evidence type="ECO:0000313" key="2">
    <source>
        <dbReference type="Proteomes" id="UP000000600"/>
    </source>
</evidence>
<dbReference type="EMBL" id="CT868348">
    <property type="protein sequence ID" value="CAK79913.1"/>
    <property type="molecule type" value="Genomic_DNA"/>
</dbReference>
<dbReference type="AlphaFoldDB" id="A0DA46"/>